<reference evidence="2 3" key="1">
    <citation type="journal article" date="2017" name="Int. J. Syst. Evol. Microbiol.">
        <title>Pseudokineococcus basanitobsidens sp. nov., isolated from volcanic rock.</title>
        <authorList>
            <person name="Lee D.W."/>
            <person name="Park M.Y."/>
            <person name="Kim J.J."/>
            <person name="Kim B.S."/>
        </authorList>
    </citation>
    <scope>NUCLEOTIDE SEQUENCE [LARGE SCALE GENOMIC DNA]</scope>
    <source>
        <strain evidence="2 3">DSM 103726</strain>
    </source>
</reference>
<evidence type="ECO:0000313" key="3">
    <source>
        <dbReference type="Proteomes" id="UP001387100"/>
    </source>
</evidence>
<proteinExistence type="predicted"/>
<dbReference type="InterPro" id="IPR025566">
    <property type="entry name" value="DUF4331"/>
</dbReference>
<dbReference type="RefSeq" id="WP_339573531.1">
    <property type="nucleotide sequence ID" value="NZ_JBBIAA010000002.1"/>
</dbReference>
<protein>
    <submittedName>
        <fullName evidence="2">DUF4331 domain-containing protein</fullName>
    </submittedName>
</protein>
<keyword evidence="1" id="KW-0472">Membrane</keyword>
<keyword evidence="1" id="KW-0812">Transmembrane</keyword>
<keyword evidence="1" id="KW-1133">Transmembrane helix</keyword>
<sequence length="547" mass="56674">MSPTHRTTRAQRAAAAVAATAVAVGGTSLVLGAQGGWASSHREAPLTAADPTIDNTDTYAFVSPDAPGTTTLIASWLPFQEPAGGPNFYPWATGDQAHYNVKIDNDGDAVPDITYQWTFDNVDARGDVDYPDGADLPADGTFLYNNGPVSSLDDPTLLFKQTYTLTEITDEGEDVLVEGAPVAPSHVGDASFPDYQALRDEAVVDVADGGKSFVGQAEDSFFLDLRVFDLLYGGDLSETGNDTLAPYNVNSVALQLPTESLLGDATYEVTGPDGSTSEGPDPTIGVWSTTDRASVRTAAADGTLTGSGEFVQVSRLGNPLVNEVVIPANLKDAFNALPPEQDADVTAAVNKVLNPELPYLLNGIYGLPVKETPRTDLQAIFLTGLKGLNQPLADEVRPSEQLRLNTSVPVTEEPNRLGVLAGDNQGFPNGRRPTDDVLDIALQAVAGAVSVDETGAPTGVEIVDALAAGDGVDANNVDFSDSFPYLALPNSGSGTVADVPSGGVDTGSEAVATGGTSPLVPVGAGVVGLGALGYLLVSSRRRREGSA</sequence>
<feature type="transmembrane region" description="Helical" evidence="1">
    <location>
        <begin position="519"/>
        <end position="537"/>
    </location>
</feature>
<comment type="caution">
    <text evidence="2">The sequence shown here is derived from an EMBL/GenBank/DDBJ whole genome shotgun (WGS) entry which is preliminary data.</text>
</comment>
<evidence type="ECO:0000313" key="2">
    <source>
        <dbReference type="EMBL" id="MEJ5944139.1"/>
    </source>
</evidence>
<dbReference type="Proteomes" id="UP001387100">
    <property type="component" value="Unassembled WGS sequence"/>
</dbReference>
<evidence type="ECO:0000256" key="1">
    <source>
        <dbReference type="SAM" id="Phobius"/>
    </source>
</evidence>
<accession>A0ABU8RGF7</accession>
<dbReference type="Pfam" id="PF14224">
    <property type="entry name" value="DUF4331"/>
    <property type="match status" value="1"/>
</dbReference>
<gene>
    <name evidence="2" type="ORF">WDZ17_02375</name>
</gene>
<dbReference type="EMBL" id="JBBIAA010000002">
    <property type="protein sequence ID" value="MEJ5944139.1"/>
    <property type="molecule type" value="Genomic_DNA"/>
</dbReference>
<keyword evidence="3" id="KW-1185">Reference proteome</keyword>
<organism evidence="2 3">
    <name type="scientific">Pseudokineococcus basanitobsidens</name>
    <dbReference type="NCBI Taxonomy" id="1926649"/>
    <lineage>
        <taxon>Bacteria</taxon>
        <taxon>Bacillati</taxon>
        <taxon>Actinomycetota</taxon>
        <taxon>Actinomycetes</taxon>
        <taxon>Kineosporiales</taxon>
        <taxon>Kineosporiaceae</taxon>
        <taxon>Pseudokineococcus</taxon>
    </lineage>
</organism>
<name>A0ABU8RGF7_9ACTN</name>